<keyword evidence="1" id="KW-0732">Signal</keyword>
<evidence type="ECO:0000256" key="1">
    <source>
        <dbReference type="SAM" id="SignalP"/>
    </source>
</evidence>
<dbReference type="RefSeq" id="WP_231444236.1">
    <property type="nucleotide sequence ID" value="NZ_JAJOMB010000011.1"/>
</dbReference>
<comment type="caution">
    <text evidence="2">The sequence shown here is derived from an EMBL/GenBank/DDBJ whole genome shotgun (WGS) entry which is preliminary data.</text>
</comment>
<keyword evidence="3" id="KW-1185">Reference proteome</keyword>
<feature type="signal peptide" evidence="1">
    <location>
        <begin position="1"/>
        <end position="28"/>
    </location>
</feature>
<gene>
    <name evidence="2" type="ORF">LR394_20205</name>
</gene>
<accession>A0A9X1NHJ7</accession>
<organism evidence="2 3">
    <name type="scientific">Kineosporia babensis</name>
    <dbReference type="NCBI Taxonomy" id="499548"/>
    <lineage>
        <taxon>Bacteria</taxon>
        <taxon>Bacillati</taxon>
        <taxon>Actinomycetota</taxon>
        <taxon>Actinomycetes</taxon>
        <taxon>Kineosporiales</taxon>
        <taxon>Kineosporiaceae</taxon>
        <taxon>Kineosporia</taxon>
    </lineage>
</organism>
<dbReference type="PROSITE" id="PS51257">
    <property type="entry name" value="PROKAR_LIPOPROTEIN"/>
    <property type="match status" value="1"/>
</dbReference>
<protein>
    <recommendedName>
        <fullName evidence="4">Lipoprotein</fullName>
    </recommendedName>
</protein>
<dbReference type="EMBL" id="JAJOMB010000011">
    <property type="protein sequence ID" value="MCD5313233.1"/>
    <property type="molecule type" value="Genomic_DNA"/>
</dbReference>
<proteinExistence type="predicted"/>
<reference evidence="2" key="1">
    <citation type="submission" date="2021-11" db="EMBL/GenBank/DDBJ databases">
        <title>Streptomyces corallinus and Kineosporia corallina sp. nov., two new coral-derived marine actinobacteria.</title>
        <authorList>
            <person name="Buangrab K."/>
            <person name="Sutthacheep M."/>
            <person name="Yeemin T."/>
            <person name="Harunari E."/>
            <person name="Igarashi Y."/>
            <person name="Sripreechasak P."/>
            <person name="Kanchanasin P."/>
            <person name="Tanasupawat S."/>
            <person name="Phongsopitanun W."/>
        </authorList>
    </citation>
    <scope>NUCLEOTIDE SEQUENCE</scope>
    <source>
        <strain evidence="2">JCM 31032</strain>
    </source>
</reference>
<dbReference type="AlphaFoldDB" id="A0A9X1NHJ7"/>
<evidence type="ECO:0000313" key="2">
    <source>
        <dbReference type="EMBL" id="MCD5313233.1"/>
    </source>
</evidence>
<feature type="chain" id="PRO_5040779044" description="Lipoprotein" evidence="1">
    <location>
        <begin position="29"/>
        <end position="167"/>
    </location>
</feature>
<name>A0A9X1NHJ7_9ACTN</name>
<dbReference type="Proteomes" id="UP001138997">
    <property type="component" value="Unassembled WGS sequence"/>
</dbReference>
<evidence type="ECO:0008006" key="4">
    <source>
        <dbReference type="Google" id="ProtNLM"/>
    </source>
</evidence>
<evidence type="ECO:0000313" key="3">
    <source>
        <dbReference type="Proteomes" id="UP001138997"/>
    </source>
</evidence>
<sequence length="167" mass="17605">MTNYRATALTTASLLVAALSACSSAKGAAAIADDVARESGDVVRVADNVFSQSDDLARVGRYRPVPKTVIPAQPVVEQRMIAILQTHLADLPVEDAQQVVALACQAKDWYEVGQASSASDAAWAVTVNYGGNLTFRYRVQGLAAELQSQNGMDAVGVFAVFAICELA</sequence>